<name>A0A0M2HGQ3_9MICO</name>
<keyword evidence="7" id="KW-0732">Signal</keyword>
<keyword evidence="5 6" id="KW-0472">Membrane</keyword>
<dbReference type="Pfam" id="PF00753">
    <property type="entry name" value="Lactamase_B"/>
    <property type="match status" value="1"/>
</dbReference>
<evidence type="ECO:0000256" key="1">
    <source>
        <dbReference type="ARBA" id="ARBA00004651"/>
    </source>
</evidence>
<feature type="domain" description="Metallo-beta-lactamase" evidence="8">
    <location>
        <begin position="537"/>
        <end position="727"/>
    </location>
</feature>
<dbReference type="PATRIC" id="fig|92835.4.peg.53"/>
<proteinExistence type="predicted"/>
<feature type="transmembrane region" description="Helical" evidence="6">
    <location>
        <begin position="58"/>
        <end position="80"/>
    </location>
</feature>
<evidence type="ECO:0000313" key="9">
    <source>
        <dbReference type="EMBL" id="KJL45841.1"/>
    </source>
</evidence>
<keyword evidence="10" id="KW-1185">Reference proteome</keyword>
<dbReference type="PANTHER" id="PTHR30619:SF1">
    <property type="entry name" value="RECOMBINATION PROTEIN 2"/>
    <property type="match status" value="1"/>
</dbReference>
<dbReference type="GO" id="GO:0005886">
    <property type="term" value="C:plasma membrane"/>
    <property type="evidence" value="ECO:0007669"/>
    <property type="project" value="UniProtKB-SubCell"/>
</dbReference>
<dbReference type="CDD" id="cd07731">
    <property type="entry name" value="ComA-like_MBL-fold"/>
    <property type="match status" value="1"/>
</dbReference>
<feature type="transmembrane region" description="Helical" evidence="6">
    <location>
        <begin position="34"/>
        <end position="51"/>
    </location>
</feature>
<dbReference type="NCBIfam" id="TIGR00360">
    <property type="entry name" value="ComEC_N-term"/>
    <property type="match status" value="1"/>
</dbReference>
<protein>
    <submittedName>
        <fullName evidence="9">ComEC family competence protein</fullName>
    </submittedName>
</protein>
<dbReference type="InterPro" id="IPR004477">
    <property type="entry name" value="ComEC_N"/>
</dbReference>
<feature type="signal peptide" evidence="7">
    <location>
        <begin position="1"/>
        <end position="29"/>
    </location>
</feature>
<reference evidence="9 10" key="1">
    <citation type="submission" date="2015-02" db="EMBL/GenBank/DDBJ databases">
        <title>Draft genome sequences of ten Microbacterium spp. with emphasis on heavy metal contaminated environments.</title>
        <authorList>
            <person name="Corretto E."/>
        </authorList>
    </citation>
    <scope>NUCLEOTIDE SEQUENCE [LARGE SCALE GENOMIC DNA]</scope>
    <source>
        <strain evidence="9 10">DSM 12510</strain>
    </source>
</reference>
<evidence type="ECO:0000256" key="6">
    <source>
        <dbReference type="SAM" id="Phobius"/>
    </source>
</evidence>
<comment type="subcellular location">
    <subcellularLocation>
        <location evidence="1">Cell membrane</location>
        <topology evidence="1">Multi-pass membrane protein</topology>
    </subcellularLocation>
</comment>
<dbReference type="OrthoDB" id="7177610at2"/>
<accession>A0A0M2HGQ3</accession>
<dbReference type="Proteomes" id="UP000033956">
    <property type="component" value="Unassembled WGS sequence"/>
</dbReference>
<keyword evidence="3 6" id="KW-0812">Transmembrane</keyword>
<sequence length="780" mass="77294">MAGARALRLVPVAGAAWIGAALSAAPALAAPVSFAAWSIVGALLVGAAALGRGRRCRLAPLVGAIIALCALAAAASHVALAEHDRSLAGVGDLGGGRAVTALVEVTGKVERTPTGLNFDAVMLEVRAGSIGLRARTPAVVRVTLDDVSGGRLDVGAVAEARGTLRAADVGRRETVVVTAARGVVVIREPGGAAAVTSDLRRGLVQASAGLPGDGAGLLPGLAVGDTSAVPSDLDAAMKASSLSHLTAVSGANCALVVGIAYAVAAGLGLGRRSRVAAGVVVLGGFVMLVTPEPSVVRAAVMAAIAMVSLLLGRTPAGVATLSLAVAGSLVVDPWLATSLGFALSVAATASLLVLARPLARGLERVLPRGIALLLAVPIAAQLACGPLLILIEPVVPAYGVVANVLAGPAAPAVTVIGLAACLAAPFPLLQAGLVAIAWMPAAWIAATARLFAALPGSGLAWIDGVIGAALLATIGAAVAVLMIGPRGTRPQRVVGRISAVVVAVAVGLVGGQSALSSIAAPLTVPQAWAVLACDVGQGDALLMRSAGAVALVDTGPDDAALARCLARAGVSRIDLLVLTHFDADHAGAAPSLTGRVGTVLHGPTDDDGVRTLELLASAGAAPVEAHTGMTGHLGEATWTVLWPDAGLRAFPPGNDASVVLDVRGATVPSILLLGDLSASPQRMVLSSGLLEPPYAVVKVAHHGSADQAMELYHEAAAGIAVLSVGAGNTYGHPRDEALTLLGETSTKIARTDREGMIGVWLEGGALRLWRERGGAVGGPG</sequence>
<feature type="transmembrane region" description="Helical" evidence="6">
    <location>
        <begin position="397"/>
        <end position="424"/>
    </location>
</feature>
<gene>
    <name evidence="9" type="ORF">RS81_00050</name>
</gene>
<dbReference type="InterPro" id="IPR035681">
    <property type="entry name" value="ComA-like_MBL"/>
</dbReference>
<dbReference type="Pfam" id="PF03772">
    <property type="entry name" value="Competence"/>
    <property type="match status" value="1"/>
</dbReference>
<evidence type="ECO:0000256" key="4">
    <source>
        <dbReference type="ARBA" id="ARBA00022989"/>
    </source>
</evidence>
<dbReference type="PANTHER" id="PTHR30619">
    <property type="entry name" value="DNA INTERNALIZATION/COMPETENCE PROTEIN COMEC/REC2"/>
    <property type="match status" value="1"/>
</dbReference>
<evidence type="ECO:0000256" key="5">
    <source>
        <dbReference type="ARBA" id="ARBA00023136"/>
    </source>
</evidence>
<organism evidence="9 10">
    <name type="scientific">Microbacterium terrae</name>
    <dbReference type="NCBI Taxonomy" id="69369"/>
    <lineage>
        <taxon>Bacteria</taxon>
        <taxon>Bacillati</taxon>
        <taxon>Actinomycetota</taxon>
        <taxon>Actinomycetes</taxon>
        <taxon>Micrococcales</taxon>
        <taxon>Microbacteriaceae</taxon>
        <taxon>Microbacterium</taxon>
    </lineage>
</organism>
<dbReference type="EMBL" id="JYIZ01000012">
    <property type="protein sequence ID" value="KJL45841.1"/>
    <property type="molecule type" value="Genomic_DNA"/>
</dbReference>
<dbReference type="InterPro" id="IPR052159">
    <property type="entry name" value="Competence_DNA_uptake"/>
</dbReference>
<dbReference type="AlphaFoldDB" id="A0A0M2HGQ3"/>
<keyword evidence="4 6" id="KW-1133">Transmembrane helix</keyword>
<feature type="chain" id="PRO_5005634006" evidence="7">
    <location>
        <begin position="30"/>
        <end position="780"/>
    </location>
</feature>
<dbReference type="STRING" id="92835.RS81_00050"/>
<dbReference type="Gene3D" id="3.60.15.10">
    <property type="entry name" value="Ribonuclease Z/Hydroxyacylglutathione hydrolase-like"/>
    <property type="match status" value="1"/>
</dbReference>
<evidence type="ECO:0000256" key="7">
    <source>
        <dbReference type="SAM" id="SignalP"/>
    </source>
</evidence>
<evidence type="ECO:0000259" key="8">
    <source>
        <dbReference type="SMART" id="SM00849"/>
    </source>
</evidence>
<evidence type="ECO:0000256" key="3">
    <source>
        <dbReference type="ARBA" id="ARBA00022692"/>
    </source>
</evidence>
<feature type="transmembrane region" description="Helical" evidence="6">
    <location>
        <begin position="371"/>
        <end position="391"/>
    </location>
</feature>
<feature type="transmembrane region" description="Helical" evidence="6">
    <location>
        <begin position="458"/>
        <end position="481"/>
    </location>
</feature>
<keyword evidence="2" id="KW-1003">Cell membrane</keyword>
<comment type="caution">
    <text evidence="9">The sequence shown here is derived from an EMBL/GenBank/DDBJ whole genome shotgun (WGS) entry which is preliminary data.</text>
</comment>
<dbReference type="SMART" id="SM00849">
    <property type="entry name" value="Lactamase_B"/>
    <property type="match status" value="1"/>
</dbReference>
<feature type="transmembrane region" description="Helical" evidence="6">
    <location>
        <begin position="431"/>
        <end position="452"/>
    </location>
</feature>
<dbReference type="InterPro" id="IPR001279">
    <property type="entry name" value="Metallo-B-lactamas"/>
</dbReference>
<feature type="transmembrane region" description="Helical" evidence="6">
    <location>
        <begin position="247"/>
        <end position="267"/>
    </location>
</feature>
<dbReference type="InterPro" id="IPR036866">
    <property type="entry name" value="RibonucZ/Hydroxyglut_hydro"/>
</dbReference>
<feature type="transmembrane region" description="Helical" evidence="6">
    <location>
        <begin position="493"/>
        <end position="515"/>
    </location>
</feature>
<evidence type="ECO:0000313" key="10">
    <source>
        <dbReference type="Proteomes" id="UP000033956"/>
    </source>
</evidence>
<evidence type="ECO:0000256" key="2">
    <source>
        <dbReference type="ARBA" id="ARBA00022475"/>
    </source>
</evidence>
<dbReference type="RefSeq" id="WP_045274066.1">
    <property type="nucleotide sequence ID" value="NZ_BAAAUP010000014.1"/>
</dbReference>
<dbReference type="SUPFAM" id="SSF56281">
    <property type="entry name" value="Metallo-hydrolase/oxidoreductase"/>
    <property type="match status" value="1"/>
</dbReference>
<feature type="transmembrane region" description="Helical" evidence="6">
    <location>
        <begin position="341"/>
        <end position="359"/>
    </location>
</feature>